<dbReference type="RefSeq" id="WP_205741141.1">
    <property type="nucleotide sequence ID" value="NZ_PYGE01000036.1"/>
</dbReference>
<feature type="compositionally biased region" description="Polar residues" evidence="6">
    <location>
        <begin position="392"/>
        <end position="405"/>
    </location>
</feature>
<comment type="similarity">
    <text evidence="2">Belongs to the glycosyl hydrolase 43 family.</text>
</comment>
<dbReference type="InterPro" id="IPR023296">
    <property type="entry name" value="Glyco_hydro_beta-prop_sf"/>
</dbReference>
<proteinExistence type="inferred from homology"/>
<dbReference type="SUPFAM" id="SSF49899">
    <property type="entry name" value="Concanavalin A-like lectins/glucanases"/>
    <property type="match status" value="1"/>
</dbReference>
<feature type="chain" id="PRO_5039134995" evidence="7">
    <location>
        <begin position="27"/>
        <end position="797"/>
    </location>
</feature>
<dbReference type="Proteomes" id="UP000243528">
    <property type="component" value="Unassembled WGS sequence"/>
</dbReference>
<feature type="site" description="Important for catalytic activity, responsible for pKa modulation of the active site Glu and correct orientation of both the proton donor and substrate" evidence="5">
    <location>
        <position position="207"/>
    </location>
</feature>
<dbReference type="SUPFAM" id="SSF75005">
    <property type="entry name" value="Arabinanase/levansucrase/invertase"/>
    <property type="match status" value="1"/>
</dbReference>
<dbReference type="CDD" id="cd18616">
    <property type="entry name" value="GH43_ABN-like"/>
    <property type="match status" value="1"/>
</dbReference>
<sequence length="797" mass="84860">MFHTRLTRSLSGAAAGLALLLSGVPAAESASEDAGGPSPSGVSTQNPISSPFSDTYADPAVIRGKDGYWYMYATSDPLTEAPSEFGLMHVARTRDFDEWEYLGTIFDEEDGAARRPSEERARDRARPGARPDWATSGSFFWAPDIRYVDGQYMLYYTVTDTVADPGAWNYAIGVATAPTPAGPWTDSGGAVVEPRPDGNGNYLNTIDPALLADDDGKRYLYFGGFHGGIWVTELDETGTRAVGEPTQVAHSDRYEGAFVVKRGGYYYLTASSANCCAGPVTGYSVYAGRSTSPRGPFVDHEGVPMTDSRVGGTQVLAQNGNRWIGVGHHSIATDVSGQDYIFYHGIDRGDAWLDQPGGVNERPALVDRLDWISKGGDGPGWPVARAGAGPSDTPQPAPVTQSELSIDSADPASGDALRAVSGQWTAGTDTTGDSGDLARLVPDASGTAAAATTGAAPADVRVEADVRGDGAFTVELAGAGRNVIDVTVDPQAGRLSVEHRLGRDVTGDTATLPDRFDPSVWTSLAVEVRDGRLHARLAESRLGDVDAEVSLDLPHGASRPRPVRLVARGGEAQVDNLTVVEAHTPVTERVPEPAAAGELFADEFDGGLADGWNWGRRDGAVEVRDGGLNWPLTSDDLVGAGNTGALLLRTPPEGDWIAETKLHLDLGTDTVRNYQQAGMIVHVNDDHFLRLGDVAIWGTRQVEFGKEIDENGTLRWGGHLGGPVAETMWLRLSHTVDPATGEHRYRSATSRDGDTWRWGATWTLPAGTEPRLGLYAGGGAQPATVATFDYLRIHARE</sequence>
<feature type="compositionally biased region" description="Basic and acidic residues" evidence="6">
    <location>
        <begin position="111"/>
        <end position="126"/>
    </location>
</feature>
<dbReference type="Gene3D" id="2.115.10.20">
    <property type="entry name" value="Glycosyl hydrolase domain, family 43"/>
    <property type="match status" value="1"/>
</dbReference>
<dbReference type="PANTHER" id="PTHR43301:SF3">
    <property type="entry name" value="ARABINAN ENDO-1,5-ALPHA-L-ARABINOSIDASE A-RELATED"/>
    <property type="match status" value="1"/>
</dbReference>
<feature type="region of interest" description="Disordered" evidence="6">
    <location>
        <begin position="28"/>
        <end position="55"/>
    </location>
</feature>
<evidence type="ECO:0000256" key="1">
    <source>
        <dbReference type="ARBA" id="ARBA00004834"/>
    </source>
</evidence>
<dbReference type="AlphaFoldDB" id="A0A2P8D243"/>
<keyword evidence="3 8" id="KW-0378">Hydrolase</keyword>
<evidence type="ECO:0000256" key="5">
    <source>
        <dbReference type="PIRSR" id="PIRSR606710-2"/>
    </source>
</evidence>
<evidence type="ECO:0000313" key="9">
    <source>
        <dbReference type="Proteomes" id="UP000243528"/>
    </source>
</evidence>
<feature type="region of interest" description="Disordered" evidence="6">
    <location>
        <begin position="110"/>
        <end position="129"/>
    </location>
</feature>
<evidence type="ECO:0000313" key="8">
    <source>
        <dbReference type="EMBL" id="PSK91269.1"/>
    </source>
</evidence>
<accession>A0A2P8D243</accession>
<evidence type="ECO:0000256" key="2">
    <source>
        <dbReference type="ARBA" id="ARBA00009865"/>
    </source>
</evidence>
<organism evidence="8 9">
    <name type="scientific">Haloactinopolyspora alba</name>
    <dbReference type="NCBI Taxonomy" id="648780"/>
    <lineage>
        <taxon>Bacteria</taxon>
        <taxon>Bacillati</taxon>
        <taxon>Actinomycetota</taxon>
        <taxon>Actinomycetes</taxon>
        <taxon>Jiangellales</taxon>
        <taxon>Jiangellaceae</taxon>
        <taxon>Haloactinopolyspora</taxon>
    </lineage>
</organism>
<dbReference type="EMBL" id="PYGE01000036">
    <property type="protein sequence ID" value="PSK91269.1"/>
    <property type="molecule type" value="Genomic_DNA"/>
</dbReference>
<reference evidence="8 9" key="1">
    <citation type="submission" date="2018-03" db="EMBL/GenBank/DDBJ databases">
        <title>Genomic Encyclopedia of Archaeal and Bacterial Type Strains, Phase II (KMG-II): from individual species to whole genera.</title>
        <authorList>
            <person name="Goeker M."/>
        </authorList>
    </citation>
    <scope>NUCLEOTIDE SEQUENCE [LARGE SCALE GENOMIC DNA]</scope>
    <source>
        <strain evidence="8 9">DSM 45211</strain>
    </source>
</reference>
<name>A0A2P8D243_9ACTN</name>
<keyword evidence="7" id="KW-0732">Signal</keyword>
<evidence type="ECO:0000256" key="4">
    <source>
        <dbReference type="ARBA" id="ARBA00023295"/>
    </source>
</evidence>
<dbReference type="PANTHER" id="PTHR43301">
    <property type="entry name" value="ARABINAN ENDO-1,5-ALPHA-L-ARABINOSIDASE"/>
    <property type="match status" value="1"/>
</dbReference>
<dbReference type="InterPro" id="IPR013320">
    <property type="entry name" value="ConA-like_dom_sf"/>
</dbReference>
<feature type="signal peptide" evidence="7">
    <location>
        <begin position="1"/>
        <end position="26"/>
    </location>
</feature>
<comment type="pathway">
    <text evidence="1">Glycan metabolism; L-arabinan degradation.</text>
</comment>
<evidence type="ECO:0000256" key="7">
    <source>
        <dbReference type="SAM" id="SignalP"/>
    </source>
</evidence>
<dbReference type="InterPro" id="IPR006710">
    <property type="entry name" value="Glyco_hydro_43"/>
</dbReference>
<keyword evidence="4" id="KW-0326">Glycosidase</keyword>
<dbReference type="Gene3D" id="2.60.120.200">
    <property type="match status" value="1"/>
</dbReference>
<evidence type="ECO:0000256" key="3">
    <source>
        <dbReference type="ARBA" id="ARBA00022801"/>
    </source>
</evidence>
<comment type="caution">
    <text evidence="8">The sequence shown here is derived from an EMBL/GenBank/DDBJ whole genome shotgun (WGS) entry which is preliminary data.</text>
</comment>
<feature type="compositionally biased region" description="Polar residues" evidence="6">
    <location>
        <begin position="40"/>
        <end position="53"/>
    </location>
</feature>
<evidence type="ECO:0000256" key="6">
    <source>
        <dbReference type="SAM" id="MobiDB-lite"/>
    </source>
</evidence>
<dbReference type="GO" id="GO:0004553">
    <property type="term" value="F:hydrolase activity, hydrolyzing O-glycosyl compounds"/>
    <property type="evidence" value="ECO:0007669"/>
    <property type="project" value="InterPro"/>
</dbReference>
<gene>
    <name evidence="8" type="ORF">CLV30_1367</name>
</gene>
<feature type="region of interest" description="Disordered" evidence="6">
    <location>
        <begin position="377"/>
        <end position="418"/>
    </location>
</feature>
<dbReference type="InterPro" id="IPR050727">
    <property type="entry name" value="GH43_arabinanases"/>
</dbReference>
<keyword evidence="9" id="KW-1185">Reference proteome</keyword>
<protein>
    <submittedName>
        <fullName evidence="8">Glycosyl hydrolase family 43</fullName>
    </submittedName>
</protein>
<dbReference type="Pfam" id="PF04616">
    <property type="entry name" value="Glyco_hydro_43"/>
    <property type="match status" value="1"/>
</dbReference>
<dbReference type="GO" id="GO:0005975">
    <property type="term" value="P:carbohydrate metabolic process"/>
    <property type="evidence" value="ECO:0007669"/>
    <property type="project" value="InterPro"/>
</dbReference>